<dbReference type="AlphaFoldDB" id="A0A8J3QDM4"/>
<evidence type="ECO:0000313" key="3">
    <source>
        <dbReference type="EMBL" id="GIH08761.1"/>
    </source>
</evidence>
<keyword evidence="4" id="KW-1185">Reference proteome</keyword>
<comment type="caution">
    <text evidence="3">The sequence shown here is derived from an EMBL/GenBank/DDBJ whole genome shotgun (WGS) entry which is preliminary data.</text>
</comment>
<dbReference type="PANTHER" id="PTHR40758:SF1">
    <property type="entry name" value="CONSERVED PROTEIN"/>
    <property type="match status" value="1"/>
</dbReference>
<dbReference type="Pfam" id="PF11716">
    <property type="entry name" value="MDMPI_N"/>
    <property type="match status" value="1"/>
</dbReference>
<dbReference type="InterPro" id="IPR010872">
    <property type="entry name" value="MDMPI_C-term_domain"/>
</dbReference>
<dbReference type="Gene3D" id="1.20.120.450">
    <property type="entry name" value="dinb family like domain"/>
    <property type="match status" value="1"/>
</dbReference>
<dbReference type="GO" id="GO:0005886">
    <property type="term" value="C:plasma membrane"/>
    <property type="evidence" value="ECO:0007669"/>
    <property type="project" value="TreeGrafter"/>
</dbReference>
<dbReference type="InterPro" id="IPR034660">
    <property type="entry name" value="DinB/YfiT-like"/>
</dbReference>
<dbReference type="InterPro" id="IPR024344">
    <property type="entry name" value="MDMPI_metal-binding"/>
</dbReference>
<dbReference type="RefSeq" id="WP_203912505.1">
    <property type="nucleotide sequence ID" value="NZ_BONY01000054.1"/>
</dbReference>
<name>A0A8J3QDM4_9ACTN</name>
<sequence length="257" mass="28076">MSAQGSKEFWLESLRADGTAFRANAAEADLTAPVPTCPGWNVLDLVHHLGGVYRYVGVTLPRGVTSRPDPEVRDRAYTQDLPPAEHAVAWWEDQHKHLVDLLAALDVQMPAWNWAPQAKVAGFWPRRMAHETSIHRWDIQMALHGLAEPVEARLAADGVSEVLDSWLPAGRRKGPTTRHGVVQLVATDVGQEWFLRLRGEGVALLDTATILDDTDPHEQVVAAGTASDLALALWGRIGFDVLDVAGDDSLLSALRVG</sequence>
<dbReference type="EMBL" id="BONY01000054">
    <property type="protein sequence ID" value="GIH08761.1"/>
    <property type="molecule type" value="Genomic_DNA"/>
</dbReference>
<feature type="domain" description="Mycothiol-dependent maleylpyruvate isomerase metal-binding" evidence="2">
    <location>
        <begin position="13"/>
        <end position="140"/>
    </location>
</feature>
<evidence type="ECO:0008006" key="5">
    <source>
        <dbReference type="Google" id="ProtNLM"/>
    </source>
</evidence>
<dbReference type="InterPro" id="IPR017517">
    <property type="entry name" value="Maleyloyr_isom"/>
</dbReference>
<dbReference type="PANTHER" id="PTHR40758">
    <property type="entry name" value="CONSERVED PROTEIN"/>
    <property type="match status" value="1"/>
</dbReference>
<organism evidence="3 4">
    <name type="scientific">Rhizocola hellebori</name>
    <dbReference type="NCBI Taxonomy" id="1392758"/>
    <lineage>
        <taxon>Bacteria</taxon>
        <taxon>Bacillati</taxon>
        <taxon>Actinomycetota</taxon>
        <taxon>Actinomycetes</taxon>
        <taxon>Micromonosporales</taxon>
        <taxon>Micromonosporaceae</taxon>
        <taxon>Rhizocola</taxon>
    </lineage>
</organism>
<dbReference type="GO" id="GO:0046872">
    <property type="term" value="F:metal ion binding"/>
    <property type="evidence" value="ECO:0007669"/>
    <property type="project" value="InterPro"/>
</dbReference>
<reference evidence="3" key="1">
    <citation type="submission" date="2021-01" db="EMBL/GenBank/DDBJ databases">
        <title>Whole genome shotgun sequence of Rhizocola hellebori NBRC 109834.</title>
        <authorList>
            <person name="Komaki H."/>
            <person name="Tamura T."/>
        </authorList>
    </citation>
    <scope>NUCLEOTIDE SEQUENCE</scope>
    <source>
        <strain evidence="3">NBRC 109834</strain>
    </source>
</reference>
<dbReference type="NCBIfam" id="TIGR03083">
    <property type="entry name" value="maleylpyruvate isomerase family mycothiol-dependent enzyme"/>
    <property type="match status" value="1"/>
</dbReference>
<evidence type="ECO:0000259" key="2">
    <source>
        <dbReference type="Pfam" id="PF11716"/>
    </source>
</evidence>
<evidence type="ECO:0000259" key="1">
    <source>
        <dbReference type="Pfam" id="PF07398"/>
    </source>
</evidence>
<evidence type="ECO:0000313" key="4">
    <source>
        <dbReference type="Proteomes" id="UP000612899"/>
    </source>
</evidence>
<proteinExistence type="predicted"/>
<protein>
    <recommendedName>
        <fullName evidence="5">Maleylpyruvate isomerase family mycothiol-dependent enzyme</fullName>
    </recommendedName>
</protein>
<dbReference type="Proteomes" id="UP000612899">
    <property type="component" value="Unassembled WGS sequence"/>
</dbReference>
<dbReference type="SUPFAM" id="SSF109854">
    <property type="entry name" value="DinB/YfiT-like putative metalloenzymes"/>
    <property type="match status" value="1"/>
</dbReference>
<accession>A0A8J3QDM4</accession>
<gene>
    <name evidence="3" type="ORF">Rhe02_68280</name>
</gene>
<dbReference type="Pfam" id="PF07398">
    <property type="entry name" value="MDMPI_C"/>
    <property type="match status" value="1"/>
</dbReference>
<feature type="domain" description="MDMPI C-terminal" evidence="1">
    <location>
        <begin position="153"/>
        <end position="252"/>
    </location>
</feature>